<comment type="caution">
    <text evidence="2">The sequence shown here is derived from an EMBL/GenBank/DDBJ whole genome shotgun (WGS) entry which is preliminary data.</text>
</comment>
<keyword evidence="3" id="KW-1185">Reference proteome</keyword>
<accession>A0AAP0P195</accession>
<sequence length="160" mass="18543">MAKYDRSDARIAPNLDCHLVFPLLEFLQERQLYIGFNRLHLNLTETFEDVSVLVEGNWVSADSYRDLFIGLGGSRPRSLKKSRPYVNRRKTLHTFKRTPPRDLDELPPIKILQMHGDFDSGSYNVEKSKGNRFLQICSWGTWVGTWMRDDVRVVEGIGVD</sequence>
<reference evidence="2 3" key="1">
    <citation type="submission" date="2024-01" db="EMBL/GenBank/DDBJ databases">
        <title>Genome assemblies of Stephania.</title>
        <authorList>
            <person name="Yang L."/>
        </authorList>
    </citation>
    <scope>NUCLEOTIDE SEQUENCE [LARGE SCALE GENOMIC DNA]</scope>
    <source>
        <strain evidence="2">JXDWG</strain>
        <tissue evidence="2">Leaf</tissue>
    </source>
</reference>
<feature type="domain" description="Eukaryotic translation initiation factor 3 subunit E N-terminal" evidence="1">
    <location>
        <begin position="10"/>
        <end position="33"/>
    </location>
</feature>
<name>A0AAP0P195_9MAGN</name>
<protein>
    <recommendedName>
        <fullName evidence="1">Eukaryotic translation initiation factor 3 subunit E N-terminal domain-containing protein</fullName>
    </recommendedName>
</protein>
<dbReference type="InterPro" id="IPR019010">
    <property type="entry name" value="eIF3e_N"/>
</dbReference>
<dbReference type="EMBL" id="JBBNAG010000006">
    <property type="protein sequence ID" value="KAK9125170.1"/>
    <property type="molecule type" value="Genomic_DNA"/>
</dbReference>
<dbReference type="AlphaFoldDB" id="A0AAP0P195"/>
<evidence type="ECO:0000313" key="2">
    <source>
        <dbReference type="EMBL" id="KAK9125170.1"/>
    </source>
</evidence>
<gene>
    <name evidence="2" type="ORF">Scep_014016</name>
</gene>
<dbReference type="Proteomes" id="UP001419268">
    <property type="component" value="Unassembled WGS sequence"/>
</dbReference>
<evidence type="ECO:0000259" key="1">
    <source>
        <dbReference type="Pfam" id="PF09440"/>
    </source>
</evidence>
<evidence type="ECO:0000313" key="3">
    <source>
        <dbReference type="Proteomes" id="UP001419268"/>
    </source>
</evidence>
<organism evidence="2 3">
    <name type="scientific">Stephania cephalantha</name>
    <dbReference type="NCBI Taxonomy" id="152367"/>
    <lineage>
        <taxon>Eukaryota</taxon>
        <taxon>Viridiplantae</taxon>
        <taxon>Streptophyta</taxon>
        <taxon>Embryophyta</taxon>
        <taxon>Tracheophyta</taxon>
        <taxon>Spermatophyta</taxon>
        <taxon>Magnoliopsida</taxon>
        <taxon>Ranunculales</taxon>
        <taxon>Menispermaceae</taxon>
        <taxon>Menispermoideae</taxon>
        <taxon>Cissampelideae</taxon>
        <taxon>Stephania</taxon>
    </lineage>
</organism>
<proteinExistence type="predicted"/>
<dbReference type="Pfam" id="PF09440">
    <property type="entry name" value="eIF3_N"/>
    <property type="match status" value="1"/>
</dbReference>